<proteinExistence type="inferred from homology"/>
<keyword evidence="12" id="KW-1185">Reference proteome</keyword>
<dbReference type="SUPFAM" id="SSF55166">
    <property type="entry name" value="Hedgehog/DD-peptidase"/>
    <property type="match status" value="1"/>
</dbReference>
<evidence type="ECO:0000256" key="3">
    <source>
        <dbReference type="ARBA" id="ARBA00022723"/>
    </source>
</evidence>
<dbReference type="InterPro" id="IPR009045">
    <property type="entry name" value="Zn_M74/Hedgehog-like"/>
</dbReference>
<keyword evidence="5 9" id="KW-0862">Zinc</keyword>
<evidence type="ECO:0000313" key="12">
    <source>
        <dbReference type="Proteomes" id="UP000308508"/>
    </source>
</evidence>
<gene>
    <name evidence="9" type="primary">ddpX</name>
    <name evidence="11" type="ORF">E5S66_06195</name>
</gene>
<evidence type="ECO:0000256" key="6">
    <source>
        <dbReference type="ARBA" id="ARBA00022997"/>
    </source>
</evidence>
<keyword evidence="4 9" id="KW-0378">Hydrolase</keyword>
<dbReference type="AlphaFoldDB" id="A0A5R9PIL1"/>
<keyword evidence="3 9" id="KW-0479">Metal-binding</keyword>
<dbReference type="GO" id="GO:0008270">
    <property type="term" value="F:zinc ion binding"/>
    <property type="evidence" value="ECO:0007669"/>
    <property type="project" value="UniProtKB-UniRule"/>
</dbReference>
<dbReference type="RefSeq" id="WP_138348708.1">
    <property type="nucleotide sequence ID" value="NZ_SROY01000002.1"/>
</dbReference>
<dbReference type="GO" id="GO:0006508">
    <property type="term" value="P:proteolysis"/>
    <property type="evidence" value="ECO:0007669"/>
    <property type="project" value="UniProtKB-KW"/>
</dbReference>
<accession>A0A5R9PIL1</accession>
<feature type="domain" description="Beta-lactamase-related" evidence="10">
    <location>
        <begin position="213"/>
        <end position="536"/>
    </location>
</feature>
<dbReference type="Gene3D" id="3.30.1380.10">
    <property type="match status" value="1"/>
</dbReference>
<sequence length="546" mass="60115">MDEAGLVDIRTLVPDLSQEIRYAGSHNFVGVPIDGYLAPRCWLKRETAQALARVEASLRKQHQRLRVYDCYRPARAVAQFVRWMDDAADTRTKAEFYPDLDKPQLRGVYIAPVSGHSRGGTVDLTLLQCDAQGAACTPLDMGTAFDFFGTLANTDSPEASPAQRANRHRLRDAMAAEGFANLPEEWWHFRLDPEPSPDRYYDVPVTAPPTRDAAIDALMQRYEGEAPGASLLVLKDGAAVVARGYGRADLARDIEAGPATAYRLASISKQFTAAAILLLAQDGRLSIDDPARKWLPTLPTLPDAAAAITLRQLLTHTSGLVDYEDLMQEPYDGQIRDAGVLALLEKENRLYFAPGSAYRYSNSGYALLALVVERASGMAYPDFLRSRIFQPLGMQGSLAYVAGGPEVPHRAFGHSETSGAAPVERWQRTDQSSTSAVLGDGGIYSSIDDLARWDAALYDDRLLSDASRALAFAPHVKVVGEGFDAHYGFGWRITGDTRWHSGETIGFRNVIVRWPARQLTVVLLTNRNDPEPYRTALEIGALFLRD</sequence>
<dbReference type="GO" id="GO:0160237">
    <property type="term" value="F:D-Ala-D-Ala dipeptidase activity"/>
    <property type="evidence" value="ECO:0007669"/>
    <property type="project" value="UniProtKB-EC"/>
</dbReference>
<evidence type="ECO:0000259" key="10">
    <source>
        <dbReference type="Pfam" id="PF00144"/>
    </source>
</evidence>
<comment type="cofactor">
    <cofactor evidence="9">
        <name>Zn(2+)</name>
        <dbReference type="ChEBI" id="CHEBI:29105"/>
    </cofactor>
    <text evidence="9">Binds 1 zinc ion per subunit.</text>
</comment>
<evidence type="ECO:0000256" key="9">
    <source>
        <dbReference type="HAMAP-Rule" id="MF_01924"/>
    </source>
</evidence>
<dbReference type="InterPro" id="IPR050491">
    <property type="entry name" value="AmpC-like"/>
</dbReference>
<protein>
    <recommendedName>
        <fullName evidence="9">D-alanyl-D-alanine dipeptidase</fullName>
        <shortName evidence="9">D-Ala-D-Ala dipeptidase</shortName>
        <ecNumber evidence="9">3.4.13.22</ecNumber>
    </recommendedName>
</protein>
<dbReference type="SUPFAM" id="SSF56601">
    <property type="entry name" value="beta-lactamase/transpeptidase-like"/>
    <property type="match status" value="1"/>
</dbReference>
<dbReference type="GO" id="GO:0071555">
    <property type="term" value="P:cell wall organization"/>
    <property type="evidence" value="ECO:0007669"/>
    <property type="project" value="UniProtKB-KW"/>
</dbReference>
<dbReference type="CDD" id="cd14817">
    <property type="entry name" value="D-Ala-D-Ala_dipeptidase_VanX"/>
    <property type="match status" value="1"/>
</dbReference>
<comment type="catalytic activity">
    <reaction evidence="1 9">
        <text>D-alanyl-D-alanine + H2O = 2 D-alanine</text>
        <dbReference type="Rhea" id="RHEA:20661"/>
        <dbReference type="ChEBI" id="CHEBI:15377"/>
        <dbReference type="ChEBI" id="CHEBI:57416"/>
        <dbReference type="ChEBI" id="CHEBI:57822"/>
        <dbReference type="EC" id="3.4.13.22"/>
    </reaction>
</comment>
<evidence type="ECO:0000256" key="4">
    <source>
        <dbReference type="ARBA" id="ARBA00022801"/>
    </source>
</evidence>
<keyword evidence="7 9" id="KW-0482">Metalloprotease</keyword>
<comment type="caution">
    <text evidence="11">The sequence shown here is derived from an EMBL/GenBank/DDBJ whole genome shotgun (WGS) entry which is preliminary data.</text>
</comment>
<dbReference type="Pfam" id="PF01427">
    <property type="entry name" value="Peptidase_M15"/>
    <property type="match status" value="1"/>
</dbReference>
<dbReference type="PANTHER" id="PTHR46825:SF9">
    <property type="entry name" value="BETA-LACTAMASE-RELATED DOMAIN-CONTAINING PROTEIN"/>
    <property type="match status" value="1"/>
</dbReference>
<evidence type="ECO:0000256" key="8">
    <source>
        <dbReference type="ARBA" id="ARBA00023316"/>
    </source>
</evidence>
<evidence type="ECO:0000256" key="7">
    <source>
        <dbReference type="ARBA" id="ARBA00023049"/>
    </source>
</evidence>
<dbReference type="HAMAP" id="MF_01924">
    <property type="entry name" value="A_A_dipeptidase"/>
    <property type="match status" value="1"/>
</dbReference>
<feature type="active site" description="Proton donor/acceptor" evidence="9">
    <location>
        <position position="185"/>
    </location>
</feature>
<evidence type="ECO:0000256" key="1">
    <source>
        <dbReference type="ARBA" id="ARBA00001362"/>
    </source>
</evidence>
<dbReference type="Gene3D" id="3.40.710.10">
    <property type="entry name" value="DD-peptidase/beta-lactamase superfamily"/>
    <property type="match status" value="1"/>
</dbReference>
<dbReference type="InterPro" id="IPR001466">
    <property type="entry name" value="Beta-lactam-related"/>
</dbReference>
<evidence type="ECO:0000256" key="2">
    <source>
        <dbReference type="ARBA" id="ARBA00022670"/>
    </source>
</evidence>
<dbReference type="GO" id="GO:0008237">
    <property type="term" value="F:metallopeptidase activity"/>
    <property type="evidence" value="ECO:0007669"/>
    <property type="project" value="UniProtKB-KW"/>
</dbReference>
<evidence type="ECO:0000313" key="11">
    <source>
        <dbReference type="EMBL" id="TLX22440.1"/>
    </source>
</evidence>
<reference evidence="11 12" key="1">
    <citation type="submission" date="2019-04" db="EMBL/GenBank/DDBJ databases">
        <authorList>
            <person name="Grouzdev D.S."/>
            <person name="Nazina T.N."/>
        </authorList>
    </citation>
    <scope>NUCLEOTIDE SEQUENCE [LARGE SCALE GENOMIC DNA]</scope>
    <source>
        <strain evidence="11 12">SHC 3-19</strain>
    </source>
</reference>
<dbReference type="Proteomes" id="UP000308508">
    <property type="component" value="Unassembled WGS sequence"/>
</dbReference>
<keyword evidence="8" id="KW-0961">Cell wall biogenesis/degradation</keyword>
<dbReference type="EC" id="3.4.13.22" evidence="9"/>
<dbReference type="EMBL" id="SROY01000002">
    <property type="protein sequence ID" value="TLX22440.1"/>
    <property type="molecule type" value="Genomic_DNA"/>
</dbReference>
<feature type="binding site" evidence="9">
    <location>
        <position position="188"/>
    </location>
    <ligand>
        <name>Zn(2+)</name>
        <dbReference type="ChEBI" id="CHEBI:29105"/>
        <note>catalytic</note>
    </ligand>
</feature>
<keyword evidence="6 9" id="KW-0224">Dipeptidase</keyword>
<name>A0A5R9PIL1_9GAMM</name>
<dbReference type="InterPro" id="IPR000755">
    <property type="entry name" value="A_A_dipeptidase"/>
</dbReference>
<comment type="similarity">
    <text evidence="9">Belongs to the peptidase M15D family.</text>
</comment>
<feature type="site" description="Transition state stabilizer" evidence="9">
    <location>
        <position position="72"/>
    </location>
</feature>
<comment type="function">
    <text evidence="9">Catalyzes hydrolysis of the D-alanyl-D-alanine dipeptide.</text>
</comment>
<keyword evidence="2 9" id="KW-0645">Protease</keyword>
<dbReference type="STRING" id="1123377.GCA_000423885_01790"/>
<dbReference type="PANTHER" id="PTHR46825">
    <property type="entry name" value="D-ALANYL-D-ALANINE-CARBOXYPEPTIDASE/ENDOPEPTIDASE AMPH"/>
    <property type="match status" value="1"/>
</dbReference>
<dbReference type="InterPro" id="IPR012338">
    <property type="entry name" value="Beta-lactam/transpept-like"/>
</dbReference>
<feature type="binding site" evidence="9">
    <location>
        <position position="123"/>
    </location>
    <ligand>
        <name>Zn(2+)</name>
        <dbReference type="ChEBI" id="CHEBI:29105"/>
        <note>catalytic</note>
    </ligand>
</feature>
<evidence type="ECO:0000256" key="5">
    <source>
        <dbReference type="ARBA" id="ARBA00022833"/>
    </source>
</evidence>
<feature type="binding site" evidence="9">
    <location>
        <position position="116"/>
    </location>
    <ligand>
        <name>Zn(2+)</name>
        <dbReference type="ChEBI" id="CHEBI:29105"/>
        <note>catalytic</note>
    </ligand>
</feature>
<dbReference type="Pfam" id="PF00144">
    <property type="entry name" value="Beta-lactamase"/>
    <property type="match status" value="1"/>
</dbReference>
<organism evidence="11 12">
    <name type="scientific">Thermomonas fusca</name>
    <dbReference type="NCBI Taxonomy" id="215690"/>
    <lineage>
        <taxon>Bacteria</taxon>
        <taxon>Pseudomonadati</taxon>
        <taxon>Pseudomonadota</taxon>
        <taxon>Gammaproteobacteria</taxon>
        <taxon>Lysobacterales</taxon>
        <taxon>Lysobacteraceae</taxon>
        <taxon>Thermomonas</taxon>
    </lineage>
</organism>